<evidence type="ECO:0000313" key="2">
    <source>
        <dbReference type="EMBL" id="KAF9756449.1"/>
    </source>
</evidence>
<dbReference type="EMBL" id="JADCTT010000002">
    <property type="protein sequence ID" value="KAF9756449.1"/>
    <property type="molecule type" value="Genomic_DNA"/>
</dbReference>
<evidence type="ECO:0000259" key="1">
    <source>
        <dbReference type="Pfam" id="PF00644"/>
    </source>
</evidence>
<dbReference type="AlphaFoldDB" id="A0A8H7TTL8"/>
<name>A0A8H7TTL8_BIOOC</name>
<dbReference type="Pfam" id="PF00644">
    <property type="entry name" value="PARP"/>
    <property type="match status" value="1"/>
</dbReference>
<accession>A0A8H7TTL8</accession>
<dbReference type="Gene3D" id="3.90.228.10">
    <property type="match status" value="1"/>
</dbReference>
<feature type="domain" description="PARP catalytic" evidence="1">
    <location>
        <begin position="94"/>
        <end position="206"/>
    </location>
</feature>
<evidence type="ECO:0000313" key="3">
    <source>
        <dbReference type="Proteomes" id="UP000616885"/>
    </source>
</evidence>
<organism evidence="2 3">
    <name type="scientific">Bionectria ochroleuca</name>
    <name type="common">Gliocladium roseum</name>
    <dbReference type="NCBI Taxonomy" id="29856"/>
    <lineage>
        <taxon>Eukaryota</taxon>
        <taxon>Fungi</taxon>
        <taxon>Dikarya</taxon>
        <taxon>Ascomycota</taxon>
        <taxon>Pezizomycotina</taxon>
        <taxon>Sordariomycetes</taxon>
        <taxon>Hypocreomycetidae</taxon>
        <taxon>Hypocreales</taxon>
        <taxon>Bionectriaceae</taxon>
        <taxon>Clonostachys</taxon>
    </lineage>
</organism>
<reference evidence="2" key="1">
    <citation type="submission" date="2020-10" db="EMBL/GenBank/DDBJ databases">
        <title>High-Quality Genome Resource of Clonostachys rosea strain S41 by Oxford Nanopore Long-Read Sequencing.</title>
        <authorList>
            <person name="Wang H."/>
        </authorList>
    </citation>
    <scope>NUCLEOTIDE SEQUENCE</scope>
    <source>
        <strain evidence="2">S41</strain>
    </source>
</reference>
<protein>
    <recommendedName>
        <fullName evidence="1">PARP catalytic domain-containing protein</fullName>
    </recommendedName>
</protein>
<dbReference type="Proteomes" id="UP000616885">
    <property type="component" value="Unassembled WGS sequence"/>
</dbReference>
<dbReference type="GO" id="GO:0003950">
    <property type="term" value="F:NAD+ poly-ADP-ribosyltransferase activity"/>
    <property type="evidence" value="ECO:0007669"/>
    <property type="project" value="InterPro"/>
</dbReference>
<comment type="caution">
    <text evidence="2">The sequence shown here is derived from an EMBL/GenBank/DDBJ whole genome shotgun (WGS) entry which is preliminary data.</text>
</comment>
<dbReference type="SUPFAM" id="SSF56399">
    <property type="entry name" value="ADP-ribosylation"/>
    <property type="match status" value="1"/>
</dbReference>
<sequence length="254" mass="28709">MGIKLRKLDRSDVRFQEHEQEFNKRWQHRGKYARVQEVFLARDISVSMSIRGIRFNRYRNGAPWMLLYHGTQRACYAGESGDSIHNCSNAECKFCSILKESFKISEAGSRNRHGMFGKGIYTTPIASKADNYAKNHHIRSQFHAIILCRVVCDKPQLMHQADHSLVAPSSDQYNCVTAVTKANGGSVEYPEIVVYRDDAIVPVGVILYTREGWAPRRQAPARGGNKPIVYIGAFITLDLARSKYVRNSTVGLAV</sequence>
<dbReference type="InterPro" id="IPR012317">
    <property type="entry name" value="Poly(ADP-ribose)pol_cat_dom"/>
</dbReference>
<gene>
    <name evidence="2" type="ORF">IM811_007393</name>
</gene>
<proteinExistence type="predicted"/>